<dbReference type="GO" id="GO:0008962">
    <property type="term" value="F:phosphatidylglycerophosphatase activity"/>
    <property type="evidence" value="ECO:0007669"/>
    <property type="project" value="InterPro"/>
</dbReference>
<dbReference type="SUPFAM" id="SSF56784">
    <property type="entry name" value="HAD-like"/>
    <property type="match status" value="1"/>
</dbReference>
<dbReference type="InterPro" id="IPR036412">
    <property type="entry name" value="HAD-like_sf"/>
</dbReference>
<proteinExistence type="predicted"/>
<dbReference type="AlphaFoldDB" id="A0A6N6NKM4"/>
<keyword evidence="2" id="KW-1185">Reference proteome</keyword>
<protein>
    <submittedName>
        <fullName evidence="1">YqeG family HAD IIIA-type phosphatase</fullName>
    </submittedName>
</protein>
<dbReference type="InterPro" id="IPR010021">
    <property type="entry name" value="PGPP1/Gep4"/>
</dbReference>
<reference evidence="1 2" key="1">
    <citation type="submission" date="2019-09" db="EMBL/GenBank/DDBJ databases">
        <title>Whole genome shotgun sequencing (WGS) of Ellagibacter isourolithinifaciens DSM 104140(T) and Adlercreutzia muris DSM 29508(T).</title>
        <authorList>
            <person name="Stoll D.A."/>
            <person name="Danylec N."/>
            <person name="Huch M."/>
        </authorList>
    </citation>
    <scope>NUCLEOTIDE SEQUENCE [LARGE SCALE GENOMIC DNA]</scope>
    <source>
        <strain evidence="1 2">DSM 104140</strain>
    </source>
</reference>
<comment type="caution">
    <text evidence="1">The sequence shown here is derived from an EMBL/GenBank/DDBJ whole genome shotgun (WGS) entry which is preliminary data.</text>
</comment>
<dbReference type="Gene3D" id="3.40.50.1000">
    <property type="entry name" value="HAD superfamily/HAD-like"/>
    <property type="match status" value="1"/>
</dbReference>
<dbReference type="GeneID" id="98658589"/>
<evidence type="ECO:0000313" key="1">
    <source>
        <dbReference type="EMBL" id="KAB1637396.1"/>
    </source>
</evidence>
<dbReference type="Proteomes" id="UP000468668">
    <property type="component" value="Unassembled WGS sequence"/>
</dbReference>
<organism evidence="1 2">
    <name type="scientific">Ellagibacter isourolithinifaciens</name>
    <dbReference type="NCBI Taxonomy" id="2137581"/>
    <lineage>
        <taxon>Bacteria</taxon>
        <taxon>Bacillati</taxon>
        <taxon>Actinomycetota</taxon>
        <taxon>Coriobacteriia</taxon>
        <taxon>Eggerthellales</taxon>
        <taxon>Eggerthellaceae</taxon>
        <taxon>Ellagibacter</taxon>
    </lineage>
</organism>
<dbReference type="RefSeq" id="WP_158050231.1">
    <property type="nucleotide sequence ID" value="NZ_DBEYOF010000010.1"/>
</dbReference>
<dbReference type="InterPro" id="IPR023214">
    <property type="entry name" value="HAD_sf"/>
</dbReference>
<accession>A0A6N6NKM4</accession>
<name>A0A6N6NKM4_9ACTN</name>
<dbReference type="NCBIfam" id="TIGR01668">
    <property type="entry name" value="YqeG_hyp_ppase"/>
    <property type="match status" value="1"/>
</dbReference>
<dbReference type="OrthoDB" id="9787572at2"/>
<dbReference type="Pfam" id="PF13242">
    <property type="entry name" value="Hydrolase_like"/>
    <property type="match status" value="1"/>
</dbReference>
<gene>
    <name evidence="1" type="ORF">F8C90_09215</name>
</gene>
<evidence type="ECO:0000313" key="2">
    <source>
        <dbReference type="Proteomes" id="UP000468668"/>
    </source>
</evidence>
<dbReference type="EMBL" id="WAJR01000029">
    <property type="protein sequence ID" value="KAB1637396.1"/>
    <property type="molecule type" value="Genomic_DNA"/>
</dbReference>
<sequence>MAYFKPDRYFSRLSQISIEKDILGCGFENVLLDIDNTFVPRDTQVIPRDARVWLGCAREAGVTICLLSNNWHKVVYDFADEVGLPIVAKAMKPCPPAYFTAMRKIGAKRKNTVAIGDQLMTDVLGAHTVGIKAYLIQPLVEQDLPHTLFLRHFERVLMGDAQPEAPVACERGEEVRI</sequence>